<protein>
    <recommendedName>
        <fullName evidence="1">Hemerythrin-like domain-containing protein</fullName>
    </recommendedName>
</protein>
<dbReference type="EMBL" id="UOFG01000281">
    <property type="protein sequence ID" value="VAW66682.1"/>
    <property type="molecule type" value="Genomic_DNA"/>
</dbReference>
<evidence type="ECO:0000313" key="2">
    <source>
        <dbReference type="EMBL" id="VAW66682.1"/>
    </source>
</evidence>
<feature type="domain" description="Hemerythrin-like" evidence="1">
    <location>
        <begin position="32"/>
        <end position="161"/>
    </location>
</feature>
<evidence type="ECO:0000259" key="1">
    <source>
        <dbReference type="Pfam" id="PF01814"/>
    </source>
</evidence>
<reference evidence="2" key="1">
    <citation type="submission" date="2018-06" db="EMBL/GenBank/DDBJ databases">
        <authorList>
            <person name="Zhirakovskaya E."/>
        </authorList>
    </citation>
    <scope>NUCLEOTIDE SEQUENCE</scope>
</reference>
<dbReference type="AlphaFoldDB" id="A0A3B0XU02"/>
<dbReference type="InterPro" id="IPR012312">
    <property type="entry name" value="Hemerythrin-like"/>
</dbReference>
<proteinExistence type="predicted"/>
<dbReference type="Pfam" id="PF01814">
    <property type="entry name" value="Hemerythrin"/>
    <property type="match status" value="1"/>
</dbReference>
<organism evidence="2">
    <name type="scientific">hydrothermal vent metagenome</name>
    <dbReference type="NCBI Taxonomy" id="652676"/>
    <lineage>
        <taxon>unclassified sequences</taxon>
        <taxon>metagenomes</taxon>
        <taxon>ecological metagenomes</taxon>
    </lineage>
</organism>
<dbReference type="Gene3D" id="1.20.120.1370">
    <property type="entry name" value="Regulator of RNA polymerase sigma(70) subunit, domain 4"/>
    <property type="match status" value="1"/>
</dbReference>
<name>A0A3B0XU02_9ZZZZ</name>
<gene>
    <name evidence="2" type="ORF">MNBD_GAMMA11-3425</name>
</gene>
<accession>A0A3B0XU02</accession>
<dbReference type="InterPro" id="IPR038309">
    <property type="entry name" value="Rsd/AlgQ_sf"/>
</dbReference>
<sequence>MFFGLFRKKTKPSISDGSYAVRGTNIHYKPNLIDDLKDDHTSLLTLYGQIQAFNNSRNYKKVSEYLSIFRDEFEDHLLKENINLYIYLTHQLKGDAMNTGLITNFRKEMNGIATLALNFLAKYESIETDLGLQNGFSDELAAIGSALGTRIKREESMLYTLYAPPY</sequence>